<reference evidence="2 3" key="1">
    <citation type="submission" date="2020-08" db="EMBL/GenBank/DDBJ databases">
        <authorList>
            <person name="Koutsovoulos G."/>
            <person name="Danchin GJ E."/>
        </authorList>
    </citation>
    <scope>NUCLEOTIDE SEQUENCE [LARGE SCALE GENOMIC DNA]</scope>
</reference>
<dbReference type="PANTHER" id="PTHR13742:SF17">
    <property type="entry name" value="RE32990P-RELATED"/>
    <property type="match status" value="1"/>
</dbReference>
<sequence length="61" mass="7347">MCCVYIITKVCSLKIAFQDIIFHYRHQPQASSNVYRNVLMRMDLIDKKEDPEQTEREDLIR</sequence>
<accession>A0A6V7XL17</accession>
<dbReference type="AlphaFoldDB" id="A0A6V7XL17"/>
<dbReference type="GO" id="GO:0000785">
    <property type="term" value="C:chromatin"/>
    <property type="evidence" value="ECO:0007669"/>
    <property type="project" value="TreeGrafter"/>
</dbReference>
<dbReference type="SUPFAM" id="SSF47954">
    <property type="entry name" value="Cyclin-like"/>
    <property type="match status" value="1"/>
</dbReference>
<gene>
    <name evidence="2" type="ORF">MENT_LOCUS53472</name>
</gene>
<dbReference type="OrthoDB" id="5857490at2759"/>
<name>A0A6V7XL17_MELEN</name>
<evidence type="ECO:0000259" key="1">
    <source>
        <dbReference type="Pfam" id="PF01857"/>
    </source>
</evidence>
<feature type="domain" description="Retinoblastoma-associated protein B-box" evidence="1">
    <location>
        <begin position="1"/>
        <end position="56"/>
    </location>
</feature>
<dbReference type="Pfam" id="PF01857">
    <property type="entry name" value="RB_B"/>
    <property type="match status" value="1"/>
</dbReference>
<dbReference type="GO" id="GO:0005634">
    <property type="term" value="C:nucleus"/>
    <property type="evidence" value="ECO:0007669"/>
    <property type="project" value="InterPro"/>
</dbReference>
<dbReference type="GO" id="GO:0000977">
    <property type="term" value="F:RNA polymerase II transcription regulatory region sequence-specific DNA binding"/>
    <property type="evidence" value="ECO:0007669"/>
    <property type="project" value="TreeGrafter"/>
</dbReference>
<dbReference type="PANTHER" id="PTHR13742">
    <property type="entry name" value="RETINOBLASTOMA-ASSOCIATED PROTEIN RB -RELATED"/>
    <property type="match status" value="1"/>
</dbReference>
<dbReference type="Gene3D" id="1.10.472.10">
    <property type="entry name" value="Cyclin-like"/>
    <property type="match status" value="1"/>
</dbReference>
<evidence type="ECO:0000313" key="3">
    <source>
        <dbReference type="Proteomes" id="UP000580250"/>
    </source>
</evidence>
<dbReference type="InterPro" id="IPR002719">
    <property type="entry name" value="RB_B"/>
</dbReference>
<protein>
    <recommendedName>
        <fullName evidence="1">Retinoblastoma-associated protein B-box domain-containing protein</fullName>
    </recommendedName>
</protein>
<dbReference type="InterPro" id="IPR028309">
    <property type="entry name" value="RB_fam"/>
</dbReference>
<dbReference type="GO" id="GO:0006357">
    <property type="term" value="P:regulation of transcription by RNA polymerase II"/>
    <property type="evidence" value="ECO:0007669"/>
    <property type="project" value="InterPro"/>
</dbReference>
<evidence type="ECO:0000313" key="2">
    <source>
        <dbReference type="EMBL" id="CAD2200034.1"/>
    </source>
</evidence>
<dbReference type="GO" id="GO:2000134">
    <property type="term" value="P:negative regulation of G1/S transition of mitotic cell cycle"/>
    <property type="evidence" value="ECO:0007669"/>
    <property type="project" value="TreeGrafter"/>
</dbReference>
<proteinExistence type="predicted"/>
<dbReference type="Proteomes" id="UP000580250">
    <property type="component" value="Unassembled WGS sequence"/>
</dbReference>
<comment type="caution">
    <text evidence="2">The sequence shown here is derived from an EMBL/GenBank/DDBJ whole genome shotgun (WGS) entry which is preliminary data.</text>
</comment>
<dbReference type="GO" id="GO:0030154">
    <property type="term" value="P:cell differentiation"/>
    <property type="evidence" value="ECO:0007669"/>
    <property type="project" value="TreeGrafter"/>
</dbReference>
<dbReference type="InterPro" id="IPR036915">
    <property type="entry name" value="Cyclin-like_sf"/>
</dbReference>
<dbReference type="EMBL" id="CAJEWN010001786">
    <property type="protein sequence ID" value="CAD2200034.1"/>
    <property type="molecule type" value="Genomic_DNA"/>
</dbReference>
<organism evidence="2 3">
    <name type="scientific">Meloidogyne enterolobii</name>
    <name type="common">Root-knot nematode worm</name>
    <name type="synonym">Meloidogyne mayaguensis</name>
    <dbReference type="NCBI Taxonomy" id="390850"/>
    <lineage>
        <taxon>Eukaryota</taxon>
        <taxon>Metazoa</taxon>
        <taxon>Ecdysozoa</taxon>
        <taxon>Nematoda</taxon>
        <taxon>Chromadorea</taxon>
        <taxon>Rhabditida</taxon>
        <taxon>Tylenchina</taxon>
        <taxon>Tylenchomorpha</taxon>
        <taxon>Tylenchoidea</taxon>
        <taxon>Meloidogynidae</taxon>
        <taxon>Meloidogyninae</taxon>
        <taxon>Meloidogyne</taxon>
    </lineage>
</organism>
<dbReference type="GO" id="GO:0005667">
    <property type="term" value="C:transcription regulator complex"/>
    <property type="evidence" value="ECO:0007669"/>
    <property type="project" value="TreeGrafter"/>
</dbReference>